<dbReference type="SUPFAM" id="SSF54236">
    <property type="entry name" value="Ubiquitin-like"/>
    <property type="match status" value="1"/>
</dbReference>
<dbReference type="GeneID" id="77730096"/>
<dbReference type="CDD" id="cd01763">
    <property type="entry name" value="Ubl_SUMO_like"/>
    <property type="match status" value="1"/>
</dbReference>
<accession>A0AA38HHF0</accession>
<feature type="compositionally biased region" description="Basic and acidic residues" evidence="1">
    <location>
        <begin position="93"/>
        <end position="104"/>
    </location>
</feature>
<dbReference type="Pfam" id="PF11976">
    <property type="entry name" value="Rad60-SLD"/>
    <property type="match status" value="1"/>
</dbReference>
<sequence length="425" mass="47019">MASNNKAGSDSDSDDGDFFIIQPKPISRNKVSSPIEAEILPTSSDEYESQSSSDAKAGKKRKRKTKVKPAPIVQPAWLEAAQNSRRRTQSRSTTREVSKPRAEVVELVDSEDEEQKAKRRRQQAVLELTPPPDLTEEEKTRIRGLVDQALPINPIELDDDEDDDELVTRTSEPRASSPGDEYEQDPRVTINIHMVADPDKIAAGTSAKAIERYEKAWALYVNRRDPLSRMIRDLADKIGKNADDLIVVYNGLKLGRHLSPLKLGIPGGGEMEMVGYERDVYVKVEKQREEERARQLAILDGTAPPPAAEEPDAAPEEGEGGGEAEAEPEPEDEPEETKKKGTVVRLRGKWGEATIRVADTVSMKALAAHYCRKVDHVGEEANIRFEFDGERVETEQTIGSIGVEDRDMIDVICGVGKADGEGEDD</sequence>
<feature type="region of interest" description="Disordered" evidence="1">
    <location>
        <begin position="152"/>
        <end position="185"/>
    </location>
</feature>
<organism evidence="3 4">
    <name type="scientific">Dioszegia hungarica</name>
    <dbReference type="NCBI Taxonomy" id="4972"/>
    <lineage>
        <taxon>Eukaryota</taxon>
        <taxon>Fungi</taxon>
        <taxon>Dikarya</taxon>
        <taxon>Basidiomycota</taxon>
        <taxon>Agaricomycotina</taxon>
        <taxon>Tremellomycetes</taxon>
        <taxon>Tremellales</taxon>
        <taxon>Bulleribasidiaceae</taxon>
        <taxon>Dioszegia</taxon>
    </lineage>
</organism>
<feature type="compositionally biased region" description="Basic residues" evidence="1">
    <location>
        <begin position="58"/>
        <end position="67"/>
    </location>
</feature>
<dbReference type="InterPro" id="IPR029071">
    <property type="entry name" value="Ubiquitin-like_domsf"/>
</dbReference>
<gene>
    <name evidence="3" type="ORF">MKK02DRAFT_40007</name>
</gene>
<feature type="compositionally biased region" description="Acidic residues" evidence="1">
    <location>
        <begin position="156"/>
        <end position="165"/>
    </location>
</feature>
<evidence type="ECO:0000313" key="4">
    <source>
        <dbReference type="Proteomes" id="UP001164286"/>
    </source>
</evidence>
<feature type="compositionally biased region" description="Acidic residues" evidence="1">
    <location>
        <begin position="309"/>
        <end position="335"/>
    </location>
</feature>
<feature type="region of interest" description="Disordered" evidence="1">
    <location>
        <begin position="297"/>
        <end position="343"/>
    </location>
</feature>
<feature type="domain" description="Rad60/SUMO-like" evidence="2">
    <location>
        <begin position="349"/>
        <end position="412"/>
    </location>
</feature>
<dbReference type="Gene3D" id="3.10.20.90">
    <property type="entry name" value="Phosphatidylinositol 3-kinase Catalytic Subunit, Chain A, domain 1"/>
    <property type="match status" value="1"/>
</dbReference>
<evidence type="ECO:0000256" key="1">
    <source>
        <dbReference type="SAM" id="MobiDB-lite"/>
    </source>
</evidence>
<dbReference type="AlphaFoldDB" id="A0AA38HHF0"/>
<comment type="caution">
    <text evidence="3">The sequence shown here is derived from an EMBL/GenBank/DDBJ whole genome shotgun (WGS) entry which is preliminary data.</text>
</comment>
<feature type="region of interest" description="Disordered" evidence="1">
    <location>
        <begin position="1"/>
        <end position="131"/>
    </location>
</feature>
<reference evidence="3" key="1">
    <citation type="journal article" date="2022" name="G3 (Bethesda)">
        <title>High quality genome of the basidiomycete yeast Dioszegia hungarica PDD-24b-2 isolated from cloud water.</title>
        <authorList>
            <person name="Jarrige D."/>
            <person name="Haridas S."/>
            <person name="Bleykasten-Grosshans C."/>
            <person name="Joly M."/>
            <person name="Nadalig T."/>
            <person name="Sancelme M."/>
            <person name="Vuilleumier S."/>
            <person name="Grigoriev I.V."/>
            <person name="Amato P."/>
            <person name="Bringel F."/>
        </authorList>
    </citation>
    <scope>NUCLEOTIDE SEQUENCE</scope>
    <source>
        <strain evidence="3">PDD-24b-2</strain>
    </source>
</reference>
<dbReference type="Proteomes" id="UP001164286">
    <property type="component" value="Unassembled WGS sequence"/>
</dbReference>
<proteinExistence type="predicted"/>
<dbReference type="RefSeq" id="XP_052949463.1">
    <property type="nucleotide sequence ID" value="XM_053090891.1"/>
</dbReference>
<keyword evidence="4" id="KW-1185">Reference proteome</keyword>
<name>A0AA38HHF0_9TREE</name>
<dbReference type="EMBL" id="JAKWFO010000001">
    <property type="protein sequence ID" value="KAI9639686.1"/>
    <property type="molecule type" value="Genomic_DNA"/>
</dbReference>
<evidence type="ECO:0000313" key="3">
    <source>
        <dbReference type="EMBL" id="KAI9639686.1"/>
    </source>
</evidence>
<protein>
    <recommendedName>
        <fullName evidence="2">Rad60/SUMO-like domain-containing protein</fullName>
    </recommendedName>
</protein>
<evidence type="ECO:0000259" key="2">
    <source>
        <dbReference type="Pfam" id="PF11976"/>
    </source>
</evidence>
<dbReference type="InterPro" id="IPR022617">
    <property type="entry name" value="Rad60/SUMO-like_dom"/>
</dbReference>